<reference evidence="2" key="1">
    <citation type="journal article" date="2019" name="Int. J. Syst. Evol. Microbiol.">
        <title>The Global Catalogue of Microorganisms (GCM) 10K type strain sequencing project: providing services to taxonomists for standard genome sequencing and annotation.</title>
        <authorList>
            <consortium name="The Broad Institute Genomics Platform"/>
            <consortium name="The Broad Institute Genome Sequencing Center for Infectious Disease"/>
            <person name="Wu L."/>
            <person name="Ma J."/>
        </authorList>
    </citation>
    <scope>NUCLEOTIDE SEQUENCE [LARGE SCALE GENOMIC DNA]</scope>
    <source>
        <strain evidence="2">JCM 18956</strain>
    </source>
</reference>
<dbReference type="InterPro" id="IPR011335">
    <property type="entry name" value="Restrct_endonuc-II-like"/>
</dbReference>
<keyword evidence="2" id="KW-1185">Reference proteome</keyword>
<evidence type="ECO:0000313" key="2">
    <source>
        <dbReference type="Proteomes" id="UP001501295"/>
    </source>
</evidence>
<comment type="caution">
    <text evidence="1">The sequence shown here is derived from an EMBL/GenBank/DDBJ whole genome shotgun (WGS) entry which is preliminary data.</text>
</comment>
<evidence type="ECO:0008006" key="3">
    <source>
        <dbReference type="Google" id="ProtNLM"/>
    </source>
</evidence>
<name>A0ABP8VXA3_9MICO</name>
<gene>
    <name evidence="1" type="ORF">GCM10025780_19790</name>
</gene>
<dbReference type="RefSeq" id="WP_345375684.1">
    <property type="nucleotide sequence ID" value="NZ_BAABLM010000003.1"/>
</dbReference>
<protein>
    <recommendedName>
        <fullName evidence="3">DUF559 domain-containing protein</fullName>
    </recommendedName>
</protein>
<proteinExistence type="predicted"/>
<dbReference type="SUPFAM" id="SSF52980">
    <property type="entry name" value="Restriction endonuclease-like"/>
    <property type="match status" value="1"/>
</dbReference>
<dbReference type="Proteomes" id="UP001501295">
    <property type="component" value="Unassembled WGS sequence"/>
</dbReference>
<dbReference type="Gene3D" id="3.40.960.10">
    <property type="entry name" value="VSR Endonuclease"/>
    <property type="match status" value="1"/>
</dbReference>
<sequence>MIGHRAAVADVAFVHGLPVVGPLAAWVQCGALLGLDELVAVGDALAGRWSPWPAAREQPVDELAHVVQGWGSRRGAGRLREALGLVRANVWSPKETELRLVIVRGGLPEPPWLNRQAGDARGTLLGTPDLAYPEALVAIEYEGDGHRTDRRQWRRDLAKYERFADAGWRVIRVTDDDLAEPCILLSRLEALLRSRAPGGRST</sequence>
<evidence type="ECO:0000313" key="1">
    <source>
        <dbReference type="EMBL" id="GAA4675320.1"/>
    </source>
</evidence>
<dbReference type="EMBL" id="BAABLM010000003">
    <property type="protein sequence ID" value="GAA4675320.1"/>
    <property type="molecule type" value="Genomic_DNA"/>
</dbReference>
<accession>A0ABP8VXA3</accession>
<organism evidence="1 2">
    <name type="scientific">Frondihabitans cladoniiphilus</name>
    <dbReference type="NCBI Taxonomy" id="715785"/>
    <lineage>
        <taxon>Bacteria</taxon>
        <taxon>Bacillati</taxon>
        <taxon>Actinomycetota</taxon>
        <taxon>Actinomycetes</taxon>
        <taxon>Micrococcales</taxon>
        <taxon>Microbacteriaceae</taxon>
        <taxon>Frondihabitans</taxon>
    </lineage>
</organism>